<dbReference type="AlphaFoldDB" id="A0A3M7RM48"/>
<proteinExistence type="predicted"/>
<sequence length="93" mass="10832">MKQDFSTYIFIFHLIYTSSSIFLVRLSKKRFNLIGSTGGVSRMINKNQIFTQKRRRGRPPKSLNVENTDTQIFQSNPSKRKRLCSISWDVSGK</sequence>
<gene>
    <name evidence="2" type="ORF">BpHYR1_020523</name>
</gene>
<dbReference type="Proteomes" id="UP000276133">
    <property type="component" value="Unassembled WGS sequence"/>
</dbReference>
<reference evidence="2 3" key="1">
    <citation type="journal article" date="2018" name="Sci. Rep.">
        <title>Genomic signatures of local adaptation to the degree of environmental predictability in rotifers.</title>
        <authorList>
            <person name="Franch-Gras L."/>
            <person name="Hahn C."/>
            <person name="Garcia-Roger E.M."/>
            <person name="Carmona M.J."/>
            <person name="Serra M."/>
            <person name="Gomez A."/>
        </authorList>
    </citation>
    <scope>NUCLEOTIDE SEQUENCE [LARGE SCALE GENOMIC DNA]</scope>
    <source>
        <strain evidence="2">HYR1</strain>
    </source>
</reference>
<name>A0A3M7RM48_BRAPC</name>
<keyword evidence="1" id="KW-1133">Transmembrane helix</keyword>
<keyword evidence="1" id="KW-0472">Membrane</keyword>
<keyword evidence="1" id="KW-0812">Transmembrane</keyword>
<evidence type="ECO:0000313" key="3">
    <source>
        <dbReference type="Proteomes" id="UP000276133"/>
    </source>
</evidence>
<protein>
    <submittedName>
        <fullName evidence="2">Uncharacterized protein</fullName>
    </submittedName>
</protein>
<accession>A0A3M7RM48</accession>
<organism evidence="2 3">
    <name type="scientific">Brachionus plicatilis</name>
    <name type="common">Marine rotifer</name>
    <name type="synonym">Brachionus muelleri</name>
    <dbReference type="NCBI Taxonomy" id="10195"/>
    <lineage>
        <taxon>Eukaryota</taxon>
        <taxon>Metazoa</taxon>
        <taxon>Spiralia</taxon>
        <taxon>Gnathifera</taxon>
        <taxon>Rotifera</taxon>
        <taxon>Eurotatoria</taxon>
        <taxon>Monogononta</taxon>
        <taxon>Pseudotrocha</taxon>
        <taxon>Ploima</taxon>
        <taxon>Brachionidae</taxon>
        <taxon>Brachionus</taxon>
    </lineage>
</organism>
<comment type="caution">
    <text evidence="2">The sequence shown here is derived from an EMBL/GenBank/DDBJ whole genome shotgun (WGS) entry which is preliminary data.</text>
</comment>
<dbReference type="EMBL" id="REGN01003131">
    <property type="protein sequence ID" value="RNA24388.1"/>
    <property type="molecule type" value="Genomic_DNA"/>
</dbReference>
<feature type="transmembrane region" description="Helical" evidence="1">
    <location>
        <begin position="6"/>
        <end position="24"/>
    </location>
</feature>
<keyword evidence="3" id="KW-1185">Reference proteome</keyword>
<evidence type="ECO:0000256" key="1">
    <source>
        <dbReference type="SAM" id="Phobius"/>
    </source>
</evidence>
<evidence type="ECO:0000313" key="2">
    <source>
        <dbReference type="EMBL" id="RNA24388.1"/>
    </source>
</evidence>